<comment type="caution">
    <text evidence="3">The sequence shown here is derived from an EMBL/GenBank/DDBJ whole genome shotgun (WGS) entry which is preliminary data.</text>
</comment>
<evidence type="ECO:0000313" key="4">
    <source>
        <dbReference type="Proteomes" id="UP000639772"/>
    </source>
</evidence>
<dbReference type="OrthoDB" id="185373at2759"/>
<organism evidence="3 4">
    <name type="scientific">Vanilla planifolia</name>
    <name type="common">Vanilla</name>
    <dbReference type="NCBI Taxonomy" id="51239"/>
    <lineage>
        <taxon>Eukaryota</taxon>
        <taxon>Viridiplantae</taxon>
        <taxon>Streptophyta</taxon>
        <taxon>Embryophyta</taxon>
        <taxon>Tracheophyta</taxon>
        <taxon>Spermatophyta</taxon>
        <taxon>Magnoliopsida</taxon>
        <taxon>Liliopsida</taxon>
        <taxon>Asparagales</taxon>
        <taxon>Orchidaceae</taxon>
        <taxon>Vanilloideae</taxon>
        <taxon>Vanilleae</taxon>
        <taxon>Vanilla</taxon>
    </lineage>
</organism>
<dbReference type="InterPro" id="IPR002885">
    <property type="entry name" value="PPR_rpt"/>
</dbReference>
<dbReference type="GO" id="GO:0003729">
    <property type="term" value="F:mRNA binding"/>
    <property type="evidence" value="ECO:0007669"/>
    <property type="project" value="TreeGrafter"/>
</dbReference>
<evidence type="ECO:0000256" key="2">
    <source>
        <dbReference type="PROSITE-ProRule" id="PRU00708"/>
    </source>
</evidence>
<name>A0A835RQK1_VANPL</name>
<dbReference type="Gene3D" id="1.25.40.10">
    <property type="entry name" value="Tetratricopeptide repeat domain"/>
    <property type="match status" value="1"/>
</dbReference>
<dbReference type="InterPro" id="IPR051240">
    <property type="entry name" value="Mito_RNA-Proc/Resp"/>
</dbReference>
<dbReference type="PANTHER" id="PTHR47933:SF11">
    <property type="entry name" value="PENTATRICOPEPTIDE REPEAT-CONTAINING PROTEIN 2"/>
    <property type="match status" value="1"/>
</dbReference>
<feature type="repeat" description="PPR" evidence="2">
    <location>
        <begin position="28"/>
        <end position="64"/>
    </location>
</feature>
<dbReference type="PANTHER" id="PTHR47933">
    <property type="entry name" value="PENTATRICOPEPTIDE REPEAT-CONTAINING PROTEIN 1, MITOCHONDRIAL"/>
    <property type="match status" value="1"/>
</dbReference>
<evidence type="ECO:0000256" key="1">
    <source>
        <dbReference type="ARBA" id="ARBA00022737"/>
    </source>
</evidence>
<dbReference type="PROSITE" id="PS51375">
    <property type="entry name" value="PPR"/>
    <property type="match status" value="2"/>
</dbReference>
<proteinExistence type="predicted"/>
<gene>
    <name evidence="3" type="ORF">HPP92_004553</name>
</gene>
<dbReference type="Proteomes" id="UP000639772">
    <property type="component" value="Unassembled WGS sequence"/>
</dbReference>
<dbReference type="Pfam" id="PF13041">
    <property type="entry name" value="PPR_2"/>
    <property type="match status" value="2"/>
</dbReference>
<feature type="repeat" description="PPR" evidence="2">
    <location>
        <begin position="1"/>
        <end position="27"/>
    </location>
</feature>
<protein>
    <recommendedName>
        <fullName evidence="5">Pentatricopeptide repeat-containing protein</fullName>
    </recommendedName>
</protein>
<accession>A0A835RQK1</accession>
<dbReference type="AlphaFoldDB" id="A0A835RQK1"/>
<dbReference type="InterPro" id="IPR011990">
    <property type="entry name" value="TPR-like_helical_dom_sf"/>
</dbReference>
<dbReference type="NCBIfam" id="TIGR00756">
    <property type="entry name" value="PPR"/>
    <property type="match status" value="1"/>
</dbReference>
<reference evidence="3 4" key="1">
    <citation type="journal article" date="2020" name="Nat. Food">
        <title>A phased Vanilla planifolia genome enables genetic improvement of flavour and production.</title>
        <authorList>
            <person name="Hasing T."/>
            <person name="Tang H."/>
            <person name="Brym M."/>
            <person name="Khazi F."/>
            <person name="Huang T."/>
            <person name="Chambers A.H."/>
        </authorList>
    </citation>
    <scope>NUCLEOTIDE SEQUENCE [LARGE SCALE GENOMIC DNA]</scope>
    <source>
        <tissue evidence="3">Leaf</tissue>
    </source>
</reference>
<evidence type="ECO:0000313" key="3">
    <source>
        <dbReference type="EMBL" id="KAG0493559.1"/>
    </source>
</evidence>
<keyword evidence="1" id="KW-0677">Repeat</keyword>
<evidence type="ECO:0008006" key="5">
    <source>
        <dbReference type="Google" id="ProtNLM"/>
    </source>
</evidence>
<dbReference type="EMBL" id="JADCNM010000002">
    <property type="protein sequence ID" value="KAG0493559.1"/>
    <property type="molecule type" value="Genomic_DNA"/>
</dbReference>
<sequence length="121" mass="13971">MRAHVRAGRMAQVLQVHNQMRRLGCEPDVITYNFLIEAHCSKGQKNLDAALKIVNSMALKGKECSPDANSFNHIFKHVLNLEDVKSAYKLYEKMRRLVCQPNTVTNILMKLLARTSLWIWF</sequence>